<dbReference type="InterPro" id="IPR008414">
    <property type="entry name" value="HBL"/>
</dbReference>
<evidence type="ECO:0000313" key="1">
    <source>
        <dbReference type="EMBL" id="MBM7714450.1"/>
    </source>
</evidence>
<name>A0ABS2R4Y4_9BACI</name>
<dbReference type="PANTHER" id="PTHR38443:SF2">
    <property type="entry name" value="NON-HEMOLYTIC ENTEROTOXIN LYTIC COMPONENT L1"/>
    <property type="match status" value="1"/>
</dbReference>
<gene>
    <name evidence="1" type="ORF">JOC94_001422</name>
</gene>
<sequence length="372" mass="42436">MIKKLLTGFMILAIILSPIAPKNVLAQPKEDLTSITFSNWIRTLGSQYPLLQSYGLVILKQPNINIKNMSSLNNHQQIARSNVREWLDYYSPKLIYLNESLNSLSQRTDQYYNRLYQLAGQIDNEQEKKEFLNRFNRLQDTVEDIQISMQNTSTDLNTYKGLLISDNQALAERAEKAIHELSGDNGEAVKLGEQIKKLLAEIQEELLKILNNPEEVSEFSFNFGKQIYDLVKTSGNTKTIDVASLEALGKVLVNAKSFETKQYARSIQQKHEELLVLMKKLSEVEMQITEVTVMEDQIVGFEAMVKREVTILDKVANEFTALNNVMNSLAEDVESGSITPAELQKQLKYLKAIIRDIDEQTKQFEGFTTNIK</sequence>
<dbReference type="RefSeq" id="WP_205178886.1">
    <property type="nucleotide sequence ID" value="NZ_JAFBFH010000007.1"/>
</dbReference>
<organism evidence="1 2">
    <name type="scientific">Siminovitchia thermophila</name>
    <dbReference type="NCBI Taxonomy" id="1245522"/>
    <lineage>
        <taxon>Bacteria</taxon>
        <taxon>Bacillati</taxon>
        <taxon>Bacillota</taxon>
        <taxon>Bacilli</taxon>
        <taxon>Bacillales</taxon>
        <taxon>Bacillaceae</taxon>
        <taxon>Siminovitchia</taxon>
    </lineage>
</organism>
<keyword evidence="2" id="KW-1185">Reference proteome</keyword>
<dbReference type="Gene3D" id="1.20.1170.10">
    <property type="match status" value="1"/>
</dbReference>
<dbReference type="PANTHER" id="PTHR38443">
    <property type="match status" value="1"/>
</dbReference>
<dbReference type="Pfam" id="PF05791">
    <property type="entry name" value="Bacillus_HBL"/>
    <property type="match status" value="1"/>
</dbReference>
<proteinExistence type="predicted"/>
<protein>
    <submittedName>
        <fullName evidence="1">Non-hemolytic enterotoxin A</fullName>
    </submittedName>
</protein>
<dbReference type="InterPro" id="IPR052785">
    <property type="entry name" value="Enterotoxin_cmpnt"/>
</dbReference>
<dbReference type="SUPFAM" id="SSF58100">
    <property type="entry name" value="Bacterial hemolysins"/>
    <property type="match status" value="1"/>
</dbReference>
<evidence type="ECO:0000313" key="2">
    <source>
        <dbReference type="Proteomes" id="UP000823485"/>
    </source>
</evidence>
<dbReference type="CDD" id="cd22654">
    <property type="entry name" value="ClyA_NheA-like"/>
    <property type="match status" value="1"/>
</dbReference>
<dbReference type="Proteomes" id="UP000823485">
    <property type="component" value="Unassembled WGS sequence"/>
</dbReference>
<accession>A0ABS2R4Y4</accession>
<comment type="caution">
    <text evidence="1">The sequence shown here is derived from an EMBL/GenBank/DDBJ whole genome shotgun (WGS) entry which is preliminary data.</text>
</comment>
<reference evidence="1 2" key="1">
    <citation type="submission" date="2021-01" db="EMBL/GenBank/DDBJ databases">
        <title>Genomic Encyclopedia of Type Strains, Phase IV (KMG-IV): sequencing the most valuable type-strain genomes for metagenomic binning, comparative biology and taxonomic classification.</title>
        <authorList>
            <person name="Goeker M."/>
        </authorList>
    </citation>
    <scope>NUCLEOTIDE SEQUENCE [LARGE SCALE GENOMIC DNA]</scope>
    <source>
        <strain evidence="1 2">DSM 105453</strain>
    </source>
</reference>
<dbReference type="EMBL" id="JAFBFH010000007">
    <property type="protein sequence ID" value="MBM7714450.1"/>
    <property type="molecule type" value="Genomic_DNA"/>
</dbReference>